<dbReference type="PANTHER" id="PTHR43776:SF7">
    <property type="entry name" value="D,D-DIPEPTIDE TRANSPORT ATP-BINDING PROTEIN DDPF-RELATED"/>
    <property type="match status" value="1"/>
</dbReference>
<dbReference type="EMBL" id="JAAXKY010000080">
    <property type="protein sequence ID" value="NMH79847.1"/>
    <property type="molecule type" value="Genomic_DNA"/>
</dbReference>
<gene>
    <name evidence="6" type="ORF">HF577_22490</name>
</gene>
<keyword evidence="7" id="KW-1185">Reference proteome</keyword>
<name>A0ABX1RHK2_9PSEU</name>
<evidence type="ECO:0000256" key="1">
    <source>
        <dbReference type="ARBA" id="ARBA00005417"/>
    </source>
</evidence>
<dbReference type="Pfam" id="PF00005">
    <property type="entry name" value="ABC_tran"/>
    <property type="match status" value="1"/>
</dbReference>
<proteinExistence type="inferred from homology"/>
<keyword evidence="2" id="KW-0813">Transport</keyword>
<comment type="similarity">
    <text evidence="1">Belongs to the ABC transporter superfamily.</text>
</comment>
<protein>
    <submittedName>
        <fullName evidence="6">ABC transporter ATP-binding protein</fullName>
    </submittedName>
</protein>
<evidence type="ECO:0000313" key="6">
    <source>
        <dbReference type="EMBL" id="NMH79847.1"/>
    </source>
</evidence>
<keyword evidence="3" id="KW-0547">Nucleotide-binding</keyword>
<evidence type="ECO:0000256" key="4">
    <source>
        <dbReference type="ARBA" id="ARBA00022840"/>
    </source>
</evidence>
<evidence type="ECO:0000256" key="3">
    <source>
        <dbReference type="ARBA" id="ARBA00022741"/>
    </source>
</evidence>
<dbReference type="InterPro" id="IPR003439">
    <property type="entry name" value="ABC_transporter-like_ATP-bd"/>
</dbReference>
<reference evidence="6 7" key="1">
    <citation type="submission" date="2020-04" db="EMBL/GenBank/DDBJ databases">
        <authorList>
            <person name="Klaysubun C."/>
            <person name="Duangmal K."/>
            <person name="Lipun K."/>
        </authorList>
    </citation>
    <scope>NUCLEOTIDE SEQUENCE [LARGE SCALE GENOMIC DNA]</scope>
    <source>
        <strain evidence="6 7">JCM 11839</strain>
    </source>
</reference>
<evidence type="ECO:0000313" key="7">
    <source>
        <dbReference type="Proteomes" id="UP001296706"/>
    </source>
</evidence>
<evidence type="ECO:0000259" key="5">
    <source>
        <dbReference type="PROSITE" id="PS50893"/>
    </source>
</evidence>
<feature type="domain" description="ABC transporter" evidence="5">
    <location>
        <begin position="3"/>
        <end position="252"/>
    </location>
</feature>
<dbReference type="CDD" id="cd03257">
    <property type="entry name" value="ABC_NikE_OppD_transporters"/>
    <property type="match status" value="1"/>
</dbReference>
<dbReference type="SMART" id="SM00382">
    <property type="entry name" value="AAA"/>
    <property type="match status" value="1"/>
</dbReference>
<dbReference type="InterPro" id="IPR050319">
    <property type="entry name" value="ABC_transp_ATP-bind"/>
</dbReference>
<dbReference type="InterPro" id="IPR027417">
    <property type="entry name" value="P-loop_NTPase"/>
</dbReference>
<dbReference type="Pfam" id="PF08352">
    <property type="entry name" value="oligo_HPY"/>
    <property type="match status" value="1"/>
</dbReference>
<dbReference type="InterPro" id="IPR013563">
    <property type="entry name" value="Oligopep_ABC_C"/>
</dbReference>
<organism evidence="6 7">
    <name type="scientific">Pseudonocardia xinjiangensis</name>
    <dbReference type="NCBI Taxonomy" id="75289"/>
    <lineage>
        <taxon>Bacteria</taxon>
        <taxon>Bacillati</taxon>
        <taxon>Actinomycetota</taxon>
        <taxon>Actinomycetes</taxon>
        <taxon>Pseudonocardiales</taxon>
        <taxon>Pseudonocardiaceae</taxon>
        <taxon>Pseudonocardia</taxon>
    </lineage>
</organism>
<dbReference type="GO" id="GO:0005524">
    <property type="term" value="F:ATP binding"/>
    <property type="evidence" value="ECO:0007669"/>
    <property type="project" value="UniProtKB-KW"/>
</dbReference>
<dbReference type="InterPro" id="IPR003593">
    <property type="entry name" value="AAA+_ATPase"/>
</dbReference>
<comment type="caution">
    <text evidence="6">The sequence shown here is derived from an EMBL/GenBank/DDBJ whole genome shotgun (WGS) entry which is preliminary data.</text>
</comment>
<evidence type="ECO:0000256" key="2">
    <source>
        <dbReference type="ARBA" id="ARBA00022448"/>
    </source>
</evidence>
<keyword evidence="4 6" id="KW-0067">ATP-binding</keyword>
<dbReference type="Proteomes" id="UP001296706">
    <property type="component" value="Unassembled WGS sequence"/>
</dbReference>
<dbReference type="InterPro" id="IPR017871">
    <property type="entry name" value="ABC_transporter-like_CS"/>
</dbReference>
<accession>A0ABX1RHK2</accession>
<dbReference type="PROSITE" id="PS00211">
    <property type="entry name" value="ABC_TRANSPORTER_1"/>
    <property type="match status" value="1"/>
</dbReference>
<sequence>MLLRAEALHRHYPLPRQRLLHRRPVRHALRGVDLELAAGGSVGIVGESGSGKSTLVRLLLALDRADAGAVSYRGRAVEPGPPRTLRWFRREVQVVLQDPFASLDPRMRVADIVAEPLECLDVPGDHAARVAELLGAVGLEPGPAKDRYPHEFSGGQRQRIAIARALAPGPRVLVGDEPLSALDVAVRGQVMDLLRGLAADLGLALVLVSHDIGAMHRLCEQIMVLHEGGVVERGRTADVLAAPSHPYTRRLLAAVPQLPDREQV</sequence>
<dbReference type="Gene3D" id="3.40.50.300">
    <property type="entry name" value="P-loop containing nucleotide triphosphate hydrolases"/>
    <property type="match status" value="1"/>
</dbReference>
<dbReference type="SUPFAM" id="SSF52540">
    <property type="entry name" value="P-loop containing nucleoside triphosphate hydrolases"/>
    <property type="match status" value="1"/>
</dbReference>
<dbReference type="PANTHER" id="PTHR43776">
    <property type="entry name" value="TRANSPORT ATP-BINDING PROTEIN"/>
    <property type="match status" value="1"/>
</dbReference>
<dbReference type="PROSITE" id="PS50893">
    <property type="entry name" value="ABC_TRANSPORTER_2"/>
    <property type="match status" value="1"/>
</dbReference>